<dbReference type="RefSeq" id="WP_160735624.1">
    <property type="nucleotide sequence ID" value="NZ_WTYT01000002.1"/>
</dbReference>
<dbReference type="SMART" id="SM00563">
    <property type="entry name" value="PlsC"/>
    <property type="match status" value="1"/>
</dbReference>
<dbReference type="GO" id="GO:0003841">
    <property type="term" value="F:1-acylglycerol-3-phosphate O-acyltransferase activity"/>
    <property type="evidence" value="ECO:0007669"/>
    <property type="project" value="TreeGrafter"/>
</dbReference>
<evidence type="ECO:0000256" key="4">
    <source>
        <dbReference type="SAM" id="Phobius"/>
    </source>
</evidence>
<keyword evidence="7" id="KW-1185">Reference proteome</keyword>
<proteinExistence type="predicted"/>
<dbReference type="GO" id="GO:0006654">
    <property type="term" value="P:phosphatidic acid biosynthetic process"/>
    <property type="evidence" value="ECO:0007669"/>
    <property type="project" value="TreeGrafter"/>
</dbReference>
<comment type="caution">
    <text evidence="6">The sequence shown here is derived from an EMBL/GenBank/DDBJ whole genome shotgun (WGS) entry which is preliminary data.</text>
</comment>
<dbReference type="CDD" id="cd07989">
    <property type="entry name" value="LPLAT_AGPAT-like"/>
    <property type="match status" value="1"/>
</dbReference>
<feature type="domain" description="Phospholipid/glycerol acyltransferase" evidence="5">
    <location>
        <begin position="69"/>
        <end position="183"/>
    </location>
</feature>
<keyword evidence="4" id="KW-1133">Transmembrane helix</keyword>
<evidence type="ECO:0000256" key="3">
    <source>
        <dbReference type="ARBA" id="ARBA00023315"/>
    </source>
</evidence>
<reference evidence="6 7" key="1">
    <citation type="submission" date="2019-12" db="EMBL/GenBank/DDBJ databases">
        <title>Genomic-based taxomic classification of the family Erythrobacteraceae.</title>
        <authorList>
            <person name="Xu L."/>
        </authorList>
    </citation>
    <scope>NUCLEOTIDE SEQUENCE [LARGE SCALE GENOMIC DNA]</scope>
    <source>
        <strain evidence="6 7">LMG 29518</strain>
    </source>
</reference>
<dbReference type="InterPro" id="IPR002123">
    <property type="entry name" value="Plipid/glycerol_acylTrfase"/>
</dbReference>
<dbReference type="AlphaFoldDB" id="A0A6I4T4B9"/>
<gene>
    <name evidence="6" type="ORF">GRI91_05480</name>
</gene>
<feature type="transmembrane region" description="Helical" evidence="4">
    <location>
        <begin position="7"/>
        <end position="31"/>
    </location>
</feature>
<organism evidence="6 7">
    <name type="scientific">Altericroceibacterium endophyticum</name>
    <dbReference type="NCBI Taxonomy" id="1808508"/>
    <lineage>
        <taxon>Bacteria</taxon>
        <taxon>Pseudomonadati</taxon>
        <taxon>Pseudomonadota</taxon>
        <taxon>Alphaproteobacteria</taxon>
        <taxon>Sphingomonadales</taxon>
        <taxon>Erythrobacteraceae</taxon>
        <taxon>Altericroceibacterium</taxon>
    </lineage>
</organism>
<keyword evidence="4" id="KW-0472">Membrane</keyword>
<dbReference type="EMBL" id="WTYT01000002">
    <property type="protein sequence ID" value="MXO65199.1"/>
    <property type="molecule type" value="Genomic_DNA"/>
</dbReference>
<dbReference type="Pfam" id="PF01553">
    <property type="entry name" value="Acyltransferase"/>
    <property type="match status" value="1"/>
</dbReference>
<keyword evidence="4" id="KW-0812">Transmembrane</keyword>
<keyword evidence="3 6" id="KW-0012">Acyltransferase</keyword>
<name>A0A6I4T4B9_9SPHN</name>
<dbReference type="Proteomes" id="UP000438476">
    <property type="component" value="Unassembled WGS sequence"/>
</dbReference>
<evidence type="ECO:0000259" key="5">
    <source>
        <dbReference type="SMART" id="SM00563"/>
    </source>
</evidence>
<accession>A0A6I4T4B9</accession>
<evidence type="ECO:0000256" key="1">
    <source>
        <dbReference type="ARBA" id="ARBA00005189"/>
    </source>
</evidence>
<dbReference type="SUPFAM" id="SSF69593">
    <property type="entry name" value="Glycerol-3-phosphate (1)-acyltransferase"/>
    <property type="match status" value="1"/>
</dbReference>
<dbReference type="OrthoDB" id="5290997at2"/>
<dbReference type="PANTHER" id="PTHR10434:SF11">
    <property type="entry name" value="1-ACYL-SN-GLYCEROL-3-PHOSPHATE ACYLTRANSFERASE"/>
    <property type="match status" value="1"/>
</dbReference>
<evidence type="ECO:0000256" key="2">
    <source>
        <dbReference type="ARBA" id="ARBA00022679"/>
    </source>
</evidence>
<dbReference type="PANTHER" id="PTHR10434">
    <property type="entry name" value="1-ACYL-SN-GLYCEROL-3-PHOSPHATE ACYLTRANSFERASE"/>
    <property type="match status" value="1"/>
</dbReference>
<evidence type="ECO:0000313" key="7">
    <source>
        <dbReference type="Proteomes" id="UP000438476"/>
    </source>
</evidence>
<comment type="pathway">
    <text evidence="1">Lipid metabolism.</text>
</comment>
<keyword evidence="2 6" id="KW-0808">Transferase</keyword>
<sequence length="226" mass="25001">MNILRSLLFYSLFYGGTVCLLLFALLVVAVAPSRIRGVADGWARYHRFCVTKFLAITVRKEGTEPDYPVLYAFKHESFFEAIDLPVALNCPVIFAKEELFRIPGWGAAALAYGVVPVARDGGAKTLRKMIRSAREFVGQGRPLAIFPEGTRVPHGEVAPLRSGFAGIYKMMRIPVVPVAVDSGPLYHRFWKRKGTITLHFGDVIPADLPRAEIESRVLTAINALNA</sequence>
<evidence type="ECO:0000313" key="6">
    <source>
        <dbReference type="EMBL" id="MXO65199.1"/>
    </source>
</evidence>
<protein>
    <submittedName>
        <fullName evidence="6">1-acyl-sn-glycerol-3-phosphate acyltransferase</fullName>
    </submittedName>
</protein>